<dbReference type="InterPro" id="IPR032808">
    <property type="entry name" value="DoxX"/>
</dbReference>
<sequence length="117" mass="13111">MNTALWIVQCFLAVVFLATGLIKLLQPSDKVYQLVPRAFPLPFIRILAGLEVAGAVVMMVLLLTGTWPMLTGIIAVCMSIVLLGAGVIHTRRREWSKLPFISFLWIGALFIAYYHFF</sequence>
<reference evidence="6 7" key="1">
    <citation type="submission" date="2019-10" db="EMBL/GenBank/DDBJ databases">
        <title>Draft Genome Sequence of Cytophagaceae sp. SJW1-29.</title>
        <authorList>
            <person name="Choi A."/>
        </authorList>
    </citation>
    <scope>NUCLEOTIDE SEQUENCE [LARGE SCALE GENOMIC DNA]</scope>
    <source>
        <strain evidence="6 7">SJW1-29</strain>
    </source>
</reference>
<evidence type="ECO:0008006" key="8">
    <source>
        <dbReference type="Google" id="ProtNLM"/>
    </source>
</evidence>
<organism evidence="6 7">
    <name type="scientific">Salmonirosea aquatica</name>
    <dbReference type="NCBI Taxonomy" id="2654236"/>
    <lineage>
        <taxon>Bacteria</taxon>
        <taxon>Pseudomonadati</taxon>
        <taxon>Bacteroidota</taxon>
        <taxon>Cytophagia</taxon>
        <taxon>Cytophagales</taxon>
        <taxon>Spirosomataceae</taxon>
        <taxon>Salmonirosea</taxon>
    </lineage>
</organism>
<evidence type="ECO:0000256" key="4">
    <source>
        <dbReference type="ARBA" id="ARBA00023136"/>
    </source>
</evidence>
<evidence type="ECO:0000256" key="3">
    <source>
        <dbReference type="ARBA" id="ARBA00022989"/>
    </source>
</evidence>
<keyword evidence="7" id="KW-1185">Reference proteome</keyword>
<evidence type="ECO:0000256" key="5">
    <source>
        <dbReference type="SAM" id="Phobius"/>
    </source>
</evidence>
<dbReference type="EMBL" id="WHLY01000002">
    <property type="protein sequence ID" value="MPR35900.1"/>
    <property type="molecule type" value="Genomic_DNA"/>
</dbReference>
<keyword evidence="2 5" id="KW-0812">Transmembrane</keyword>
<evidence type="ECO:0000313" key="7">
    <source>
        <dbReference type="Proteomes" id="UP000479293"/>
    </source>
</evidence>
<evidence type="ECO:0000256" key="1">
    <source>
        <dbReference type="ARBA" id="ARBA00004141"/>
    </source>
</evidence>
<feature type="transmembrane region" description="Helical" evidence="5">
    <location>
        <begin position="6"/>
        <end position="25"/>
    </location>
</feature>
<evidence type="ECO:0000256" key="2">
    <source>
        <dbReference type="ARBA" id="ARBA00022692"/>
    </source>
</evidence>
<evidence type="ECO:0000313" key="6">
    <source>
        <dbReference type="EMBL" id="MPR35900.1"/>
    </source>
</evidence>
<keyword evidence="3 5" id="KW-1133">Transmembrane helix</keyword>
<feature type="transmembrane region" description="Helical" evidence="5">
    <location>
        <begin position="100"/>
        <end position="116"/>
    </location>
</feature>
<accession>A0A7C9BHF0</accession>
<protein>
    <recommendedName>
        <fullName evidence="8">DoxX family protein</fullName>
    </recommendedName>
</protein>
<gene>
    <name evidence="6" type="ORF">GBK04_21740</name>
</gene>
<feature type="transmembrane region" description="Helical" evidence="5">
    <location>
        <begin position="69"/>
        <end position="88"/>
    </location>
</feature>
<dbReference type="AlphaFoldDB" id="A0A7C9BHF0"/>
<feature type="transmembrane region" description="Helical" evidence="5">
    <location>
        <begin position="46"/>
        <end position="63"/>
    </location>
</feature>
<keyword evidence="4 5" id="KW-0472">Membrane</keyword>
<dbReference type="Pfam" id="PF13564">
    <property type="entry name" value="DoxX_2"/>
    <property type="match status" value="1"/>
</dbReference>
<dbReference type="GO" id="GO:0016020">
    <property type="term" value="C:membrane"/>
    <property type="evidence" value="ECO:0007669"/>
    <property type="project" value="UniProtKB-SubCell"/>
</dbReference>
<proteinExistence type="predicted"/>
<dbReference type="Proteomes" id="UP000479293">
    <property type="component" value="Unassembled WGS sequence"/>
</dbReference>
<dbReference type="RefSeq" id="WP_152763352.1">
    <property type="nucleotide sequence ID" value="NZ_WHLY01000002.1"/>
</dbReference>
<name>A0A7C9BHF0_9BACT</name>
<comment type="caution">
    <text evidence="6">The sequence shown here is derived from an EMBL/GenBank/DDBJ whole genome shotgun (WGS) entry which is preliminary data.</text>
</comment>
<comment type="subcellular location">
    <subcellularLocation>
        <location evidence="1">Membrane</location>
        <topology evidence="1">Multi-pass membrane protein</topology>
    </subcellularLocation>
</comment>